<dbReference type="GO" id="GO:0016020">
    <property type="term" value="C:membrane"/>
    <property type="evidence" value="ECO:0007669"/>
    <property type="project" value="UniProtKB-SubCell"/>
</dbReference>
<dbReference type="STRING" id="1403537.Q428_09370"/>
<feature type="transmembrane region" description="Helical" evidence="6">
    <location>
        <begin position="43"/>
        <end position="65"/>
    </location>
</feature>
<organism evidence="7 8">
    <name type="scientific">Fervidicella metallireducens AeB</name>
    <dbReference type="NCBI Taxonomy" id="1403537"/>
    <lineage>
        <taxon>Bacteria</taxon>
        <taxon>Bacillati</taxon>
        <taxon>Bacillota</taxon>
        <taxon>Clostridia</taxon>
        <taxon>Eubacteriales</taxon>
        <taxon>Clostridiaceae</taxon>
        <taxon>Fervidicella</taxon>
    </lineage>
</organism>
<evidence type="ECO:0000313" key="7">
    <source>
        <dbReference type="EMBL" id="EYE88148.1"/>
    </source>
</evidence>
<dbReference type="Pfam" id="PF00209">
    <property type="entry name" value="SNF"/>
    <property type="match status" value="2"/>
</dbReference>
<evidence type="ECO:0000256" key="6">
    <source>
        <dbReference type="SAM" id="Phobius"/>
    </source>
</evidence>
<evidence type="ECO:0000313" key="8">
    <source>
        <dbReference type="Proteomes" id="UP000019681"/>
    </source>
</evidence>
<dbReference type="InterPro" id="IPR047218">
    <property type="entry name" value="YocR/YhdH-like"/>
</dbReference>
<feature type="transmembrane region" description="Helical" evidence="6">
    <location>
        <begin position="12"/>
        <end position="31"/>
    </location>
</feature>
<keyword evidence="3 6" id="KW-0812">Transmembrane</keyword>
<dbReference type="PRINTS" id="PR00176">
    <property type="entry name" value="NANEUSMPORT"/>
</dbReference>
<feature type="transmembrane region" description="Helical" evidence="6">
    <location>
        <begin position="306"/>
        <end position="327"/>
    </location>
</feature>
<keyword evidence="2" id="KW-0813">Transport</keyword>
<comment type="caution">
    <text evidence="7">The sequence shown here is derived from an EMBL/GenBank/DDBJ whole genome shotgun (WGS) entry which is preliminary data.</text>
</comment>
<feature type="transmembrane region" description="Helical" evidence="6">
    <location>
        <begin position="86"/>
        <end position="111"/>
    </location>
</feature>
<dbReference type="PROSITE" id="PS50267">
    <property type="entry name" value="NA_NEUROTRAN_SYMP_3"/>
    <property type="match status" value="1"/>
</dbReference>
<dbReference type="OrthoDB" id="9762833at2"/>
<evidence type="ECO:0000256" key="5">
    <source>
        <dbReference type="ARBA" id="ARBA00023136"/>
    </source>
</evidence>
<dbReference type="Proteomes" id="UP000019681">
    <property type="component" value="Unassembled WGS sequence"/>
</dbReference>
<sequence>MSAQREQWGSRLGFILAAIGMAVGTGNIWRFPRVAGTNGGGTFLVAYLIANLVWAVPIIMTEIAIGKQTHLGTIGSFRDFAGKKKAWQGGWIGWVCAAITFYYVVVFAWAIRYFVFAVDGSIRADADTQVLWDRFIGSPSQTILFQIIALIIAGFIIYKGVKGGLEVAGKIMIPVLFICLIIAAVWSCTKPGASVGLEFLFVPKWSELFNSKLWLNAFTQAAWSTGAGWGMMVTYANYMKKNEDIATNSFMIVFGDMLGAIAGGLAVLPTVFALSASQEAAVGALKAGNTGLTFIYLTKLFTTIPAGRIIAMLFFLALALAALTSLLPMMEVIVKNFIDAGYNRKRATITVLIITFIFGLPSAYSINFLNNQDWVWGIGLLFCGLFFAFTVYKFGTNKFLAELINKTSDIKAPAWYYNTCIRIYPIILVVLVGWWIAQAIGWSGENWWNPIAVDNVGTLAVQIVVSIIVFYLANNWLSKWIKEKSEWV</sequence>
<dbReference type="SUPFAM" id="SSF161070">
    <property type="entry name" value="SNF-like"/>
    <property type="match status" value="1"/>
</dbReference>
<dbReference type="InterPro" id="IPR000175">
    <property type="entry name" value="Na/ntran_symport"/>
</dbReference>
<proteinExistence type="predicted"/>
<feature type="transmembrane region" description="Helical" evidence="6">
    <location>
        <begin position="250"/>
        <end position="272"/>
    </location>
</feature>
<feature type="transmembrane region" description="Helical" evidence="6">
    <location>
        <begin position="456"/>
        <end position="477"/>
    </location>
</feature>
<keyword evidence="4 6" id="KW-1133">Transmembrane helix</keyword>
<dbReference type="InterPro" id="IPR037272">
    <property type="entry name" value="SNS_sf"/>
</dbReference>
<feature type="transmembrane region" description="Helical" evidence="6">
    <location>
        <begin position="347"/>
        <end position="368"/>
    </location>
</feature>
<dbReference type="NCBIfam" id="NF037979">
    <property type="entry name" value="Na_transp"/>
    <property type="match status" value="1"/>
</dbReference>
<dbReference type="AlphaFoldDB" id="A0A017RTR9"/>
<dbReference type="PANTHER" id="PTHR42948">
    <property type="entry name" value="TRANSPORTER"/>
    <property type="match status" value="1"/>
</dbReference>
<dbReference type="RefSeq" id="WP_035380178.1">
    <property type="nucleotide sequence ID" value="NZ_AZQP01000027.1"/>
</dbReference>
<keyword evidence="5 6" id="KW-0472">Membrane</keyword>
<name>A0A017RTR9_9CLOT</name>
<evidence type="ECO:0000256" key="3">
    <source>
        <dbReference type="ARBA" id="ARBA00022692"/>
    </source>
</evidence>
<reference evidence="7 8" key="1">
    <citation type="journal article" date="2014" name="Genome Announc.">
        <title>Draft Genome Sequence of Fervidicella metallireducens Strain AeBT, an Iron-Reducing Thermoanaerobe from the Great Artesian Basin.</title>
        <authorList>
            <person name="Patel B.K."/>
        </authorList>
    </citation>
    <scope>NUCLEOTIDE SEQUENCE [LARGE SCALE GENOMIC DNA]</scope>
    <source>
        <strain evidence="7 8">AeB</strain>
    </source>
</reference>
<protein>
    <submittedName>
        <fullName evidence="7">Sodium:calcium symporter</fullName>
    </submittedName>
</protein>
<evidence type="ECO:0000256" key="1">
    <source>
        <dbReference type="ARBA" id="ARBA00004141"/>
    </source>
</evidence>
<evidence type="ECO:0000256" key="4">
    <source>
        <dbReference type="ARBA" id="ARBA00022989"/>
    </source>
</evidence>
<gene>
    <name evidence="7" type="ORF">Q428_09370</name>
</gene>
<comment type="subcellular location">
    <subcellularLocation>
        <location evidence="1">Membrane</location>
        <topology evidence="1">Multi-pass membrane protein</topology>
    </subcellularLocation>
</comment>
<feature type="transmembrane region" description="Helical" evidence="6">
    <location>
        <begin position="374"/>
        <end position="394"/>
    </location>
</feature>
<feature type="transmembrane region" description="Helical" evidence="6">
    <location>
        <begin position="173"/>
        <end position="193"/>
    </location>
</feature>
<feature type="transmembrane region" description="Helical" evidence="6">
    <location>
        <begin position="415"/>
        <end position="436"/>
    </location>
</feature>
<evidence type="ECO:0000256" key="2">
    <source>
        <dbReference type="ARBA" id="ARBA00022448"/>
    </source>
</evidence>
<dbReference type="CDD" id="cd10336">
    <property type="entry name" value="SLC6sbd_Tyt1-Like"/>
    <property type="match status" value="1"/>
</dbReference>
<keyword evidence="8" id="KW-1185">Reference proteome</keyword>
<accession>A0A017RTR9</accession>
<dbReference type="PANTHER" id="PTHR42948:SF1">
    <property type="entry name" value="TRANSPORTER"/>
    <property type="match status" value="1"/>
</dbReference>
<feature type="transmembrane region" description="Helical" evidence="6">
    <location>
        <begin position="143"/>
        <end position="161"/>
    </location>
</feature>
<dbReference type="EMBL" id="AZQP01000027">
    <property type="protein sequence ID" value="EYE88148.1"/>
    <property type="molecule type" value="Genomic_DNA"/>
</dbReference>
<feature type="transmembrane region" description="Helical" evidence="6">
    <location>
        <begin position="213"/>
        <end position="238"/>
    </location>
</feature>